<evidence type="ECO:0000313" key="6">
    <source>
        <dbReference type="Proteomes" id="UP001185331"/>
    </source>
</evidence>
<evidence type="ECO:0000256" key="1">
    <source>
        <dbReference type="ARBA" id="ARBA00010923"/>
    </source>
</evidence>
<dbReference type="InterPro" id="IPR044946">
    <property type="entry name" value="Restrct_endonuc_typeI_TRD_sf"/>
</dbReference>
<evidence type="ECO:0000313" key="5">
    <source>
        <dbReference type="EMBL" id="MDR6221295.1"/>
    </source>
</evidence>
<dbReference type="InterPro" id="IPR000055">
    <property type="entry name" value="Restrct_endonuc_typeI_TRD"/>
</dbReference>
<gene>
    <name evidence="5" type="ORF">J2Y00_004927</name>
</gene>
<dbReference type="InterPro" id="IPR052021">
    <property type="entry name" value="Type-I_RS_S_subunit"/>
</dbReference>
<dbReference type="Proteomes" id="UP001185331">
    <property type="component" value="Unassembled WGS sequence"/>
</dbReference>
<comment type="similarity">
    <text evidence="1">Belongs to the type-I restriction system S methylase family.</text>
</comment>
<evidence type="ECO:0000256" key="3">
    <source>
        <dbReference type="ARBA" id="ARBA00023125"/>
    </source>
</evidence>
<proteinExistence type="inferred from homology"/>
<dbReference type="Pfam" id="PF01420">
    <property type="entry name" value="Methylase_S"/>
    <property type="match status" value="1"/>
</dbReference>
<dbReference type="AlphaFoldDB" id="A0AAE3XFS1"/>
<dbReference type="PANTHER" id="PTHR30408">
    <property type="entry name" value="TYPE-1 RESTRICTION ENZYME ECOKI SPECIFICITY PROTEIN"/>
    <property type="match status" value="1"/>
</dbReference>
<protein>
    <recommendedName>
        <fullName evidence="4">Type I restriction modification DNA specificity domain-containing protein</fullName>
    </recommendedName>
</protein>
<organism evidence="5 6">
    <name type="scientific">Deinococcus soli</name>
    <name type="common">ex Cha et al. 2016</name>
    <dbReference type="NCBI Taxonomy" id="1309411"/>
    <lineage>
        <taxon>Bacteria</taxon>
        <taxon>Thermotogati</taxon>
        <taxon>Deinococcota</taxon>
        <taxon>Deinococci</taxon>
        <taxon>Deinococcales</taxon>
        <taxon>Deinococcaceae</taxon>
        <taxon>Deinococcus</taxon>
    </lineage>
</organism>
<evidence type="ECO:0000259" key="4">
    <source>
        <dbReference type="Pfam" id="PF01420"/>
    </source>
</evidence>
<evidence type="ECO:0000256" key="2">
    <source>
        <dbReference type="ARBA" id="ARBA00022747"/>
    </source>
</evidence>
<dbReference type="Gene3D" id="3.90.220.20">
    <property type="entry name" value="DNA methylase specificity domains"/>
    <property type="match status" value="1"/>
</dbReference>
<dbReference type="GO" id="GO:0003677">
    <property type="term" value="F:DNA binding"/>
    <property type="evidence" value="ECO:0007669"/>
    <property type="project" value="UniProtKB-KW"/>
</dbReference>
<sequence length="210" mass="22967">MKVVPLGTLGELMQGLPHRFSPSRDLVEQDPTDGPAFHLLSIGDITGLTVTPGSSRPVHLPRGTPTDRYTLRNGDVLLTIRTRPFRAAAVTDPDPLMIPTQNLAVLRPNPDILHGPYLATYLNTPEAQTDINGRYGQSAATPLLKLSSLAEIPIPLPPMYIQKQIADLALSFEEEEKATQALLAERRALVQRSIALVIHQPPVTTPERLL</sequence>
<comment type="caution">
    <text evidence="5">The sequence shown here is derived from an EMBL/GenBank/DDBJ whole genome shotgun (WGS) entry which is preliminary data.</text>
</comment>
<dbReference type="PANTHER" id="PTHR30408:SF12">
    <property type="entry name" value="TYPE I RESTRICTION ENZYME MJAVIII SPECIFICITY SUBUNIT"/>
    <property type="match status" value="1"/>
</dbReference>
<dbReference type="SUPFAM" id="SSF116734">
    <property type="entry name" value="DNA methylase specificity domain"/>
    <property type="match status" value="1"/>
</dbReference>
<keyword evidence="3" id="KW-0238">DNA-binding</keyword>
<feature type="domain" description="Type I restriction modification DNA specificity" evidence="4">
    <location>
        <begin position="68"/>
        <end position="169"/>
    </location>
</feature>
<keyword evidence="2" id="KW-0680">Restriction system</keyword>
<accession>A0AAE3XFS1</accession>
<name>A0AAE3XFS1_9DEIO</name>
<reference evidence="5" key="1">
    <citation type="submission" date="2023-07" db="EMBL/GenBank/DDBJ databases">
        <title>Sorghum-associated microbial communities from plants grown in Nebraska, USA.</title>
        <authorList>
            <person name="Schachtman D."/>
        </authorList>
    </citation>
    <scope>NUCLEOTIDE SEQUENCE</scope>
    <source>
        <strain evidence="5">BE330</strain>
    </source>
</reference>
<dbReference type="EMBL" id="JAVDQK010000028">
    <property type="protein sequence ID" value="MDR6221295.1"/>
    <property type="molecule type" value="Genomic_DNA"/>
</dbReference>
<dbReference type="RefSeq" id="WP_309859031.1">
    <property type="nucleotide sequence ID" value="NZ_JAVDQJ010000026.1"/>
</dbReference>
<dbReference type="GO" id="GO:0009307">
    <property type="term" value="P:DNA restriction-modification system"/>
    <property type="evidence" value="ECO:0007669"/>
    <property type="project" value="UniProtKB-KW"/>
</dbReference>